<evidence type="ECO:0000256" key="1">
    <source>
        <dbReference type="SAM" id="MobiDB-lite"/>
    </source>
</evidence>
<accession>A0A2T0QC51</accession>
<dbReference type="GO" id="GO:0003989">
    <property type="term" value="F:acetyl-CoA carboxylase activity"/>
    <property type="evidence" value="ECO:0007669"/>
    <property type="project" value="InterPro"/>
</dbReference>
<gene>
    <name evidence="2" type="ORF">CLV72_1015</name>
</gene>
<feature type="compositionally biased region" description="Basic and acidic residues" evidence="1">
    <location>
        <begin position="46"/>
        <end position="61"/>
    </location>
</feature>
<dbReference type="InterPro" id="IPR032716">
    <property type="entry name" value="ACC_epsilon"/>
</dbReference>
<dbReference type="OrthoDB" id="4300992at2"/>
<dbReference type="Proteomes" id="UP000237846">
    <property type="component" value="Unassembled WGS sequence"/>
</dbReference>
<dbReference type="GO" id="GO:0004658">
    <property type="term" value="F:propionyl-CoA carboxylase activity"/>
    <property type="evidence" value="ECO:0007669"/>
    <property type="project" value="InterPro"/>
</dbReference>
<protein>
    <submittedName>
        <fullName evidence="2">Acyl-CoA carboxylase epsilon subunit-like protein</fullName>
    </submittedName>
</protein>
<dbReference type="AlphaFoldDB" id="A0A2T0QC51"/>
<organism evidence="2 3">
    <name type="scientific">Allonocardiopsis opalescens</name>
    <dbReference type="NCBI Taxonomy" id="1144618"/>
    <lineage>
        <taxon>Bacteria</taxon>
        <taxon>Bacillati</taxon>
        <taxon>Actinomycetota</taxon>
        <taxon>Actinomycetes</taxon>
        <taxon>Streptosporangiales</taxon>
        <taxon>Allonocardiopsis</taxon>
    </lineage>
</organism>
<evidence type="ECO:0000313" key="3">
    <source>
        <dbReference type="Proteomes" id="UP000237846"/>
    </source>
</evidence>
<dbReference type="EMBL" id="PVZC01000001">
    <property type="protein sequence ID" value="PRY01423.1"/>
    <property type="molecule type" value="Genomic_DNA"/>
</dbReference>
<dbReference type="Pfam" id="PF13822">
    <property type="entry name" value="ACC_epsilon"/>
    <property type="match status" value="1"/>
</dbReference>
<name>A0A2T0QC51_9ACTN</name>
<sequence>MDDHESAPAGAPFLRVVRGELAPEEIAALVAALTLTARSRAARGASDTRERPASAWRDRSRLTRPALHPGPGAWRASAWPR</sequence>
<reference evidence="2 3" key="1">
    <citation type="submission" date="2018-03" db="EMBL/GenBank/DDBJ databases">
        <title>Genomic Encyclopedia of Archaeal and Bacterial Type Strains, Phase II (KMG-II): from individual species to whole genera.</title>
        <authorList>
            <person name="Goeker M."/>
        </authorList>
    </citation>
    <scope>NUCLEOTIDE SEQUENCE [LARGE SCALE GENOMIC DNA]</scope>
    <source>
        <strain evidence="2 3">DSM 45601</strain>
    </source>
</reference>
<proteinExistence type="predicted"/>
<comment type="caution">
    <text evidence="2">The sequence shown here is derived from an EMBL/GenBank/DDBJ whole genome shotgun (WGS) entry which is preliminary data.</text>
</comment>
<keyword evidence="3" id="KW-1185">Reference proteome</keyword>
<feature type="region of interest" description="Disordered" evidence="1">
    <location>
        <begin position="38"/>
        <end position="81"/>
    </location>
</feature>
<dbReference type="RefSeq" id="WP_106237065.1">
    <property type="nucleotide sequence ID" value="NZ_PVZC01000001.1"/>
</dbReference>
<evidence type="ECO:0000313" key="2">
    <source>
        <dbReference type="EMBL" id="PRY01423.1"/>
    </source>
</evidence>